<sequence length="270" mass="30104">MENVKNVKNPKYPVQTVEKALDVIDILSKDGLNGGLGISELSSKLGMGKSTVHRLLDTLQSYNYVEKCPNNTKYRLGWKLFEIGNLIPQQRNLFNYDTKILEDLCNTYGETVNLGVRVENSVVTISKMNAKATLIANLQVGSREPLHATAMGKSLMAEMTREEIDNLYGDTELKKFTANTITSLDDLMLELEKIKKQGYSIDDEEFVPGLTCIAMPVRNYRNEVVAAVSVSGPSIRLSFHKIMDIKKGLDIATKELAAFVGYMGEKKDIN</sequence>
<evidence type="ECO:0000259" key="5">
    <source>
        <dbReference type="PROSITE" id="PS51078"/>
    </source>
</evidence>
<keyword evidence="3" id="KW-0804">Transcription</keyword>
<dbReference type="Pfam" id="PF09339">
    <property type="entry name" value="HTH_IclR"/>
    <property type="match status" value="1"/>
</dbReference>
<accession>A0A1G5JTD8</accession>
<evidence type="ECO:0000256" key="2">
    <source>
        <dbReference type="ARBA" id="ARBA00023125"/>
    </source>
</evidence>
<dbReference type="Gene3D" id="3.30.450.40">
    <property type="match status" value="1"/>
</dbReference>
<dbReference type="AlphaFoldDB" id="A0A1G5JTD8"/>
<dbReference type="PROSITE" id="PS51078">
    <property type="entry name" value="ICLR_ED"/>
    <property type="match status" value="1"/>
</dbReference>
<dbReference type="Gene3D" id="1.10.10.10">
    <property type="entry name" value="Winged helix-like DNA-binding domain superfamily/Winged helix DNA-binding domain"/>
    <property type="match status" value="1"/>
</dbReference>
<dbReference type="InterPro" id="IPR014757">
    <property type="entry name" value="Tscrpt_reg_IclR_C"/>
</dbReference>
<dbReference type="EMBL" id="FMUS01000021">
    <property type="protein sequence ID" value="SCY91018.1"/>
    <property type="molecule type" value="Genomic_DNA"/>
</dbReference>
<organism evidence="6 7">
    <name type="scientific">Alkaliphilus peptidifermentans DSM 18978</name>
    <dbReference type="NCBI Taxonomy" id="1120976"/>
    <lineage>
        <taxon>Bacteria</taxon>
        <taxon>Bacillati</taxon>
        <taxon>Bacillota</taxon>
        <taxon>Clostridia</taxon>
        <taxon>Peptostreptococcales</taxon>
        <taxon>Natronincolaceae</taxon>
        <taxon>Alkaliphilus</taxon>
    </lineage>
</organism>
<name>A0A1G5JTD8_9FIRM</name>
<dbReference type="SMART" id="SM00346">
    <property type="entry name" value="HTH_ICLR"/>
    <property type="match status" value="1"/>
</dbReference>
<dbReference type="STRING" id="1120976.SAMN03080606_03003"/>
<dbReference type="PANTHER" id="PTHR30136">
    <property type="entry name" value="HELIX-TURN-HELIX TRANSCRIPTIONAL REGULATOR, ICLR FAMILY"/>
    <property type="match status" value="1"/>
</dbReference>
<dbReference type="Pfam" id="PF01614">
    <property type="entry name" value="IclR_C"/>
    <property type="match status" value="1"/>
</dbReference>
<dbReference type="SUPFAM" id="SSF46785">
    <property type="entry name" value="Winged helix' DNA-binding domain"/>
    <property type="match status" value="1"/>
</dbReference>
<dbReference type="RefSeq" id="WP_091545244.1">
    <property type="nucleotide sequence ID" value="NZ_FMUS01000021.1"/>
</dbReference>
<reference evidence="6 7" key="1">
    <citation type="submission" date="2016-10" db="EMBL/GenBank/DDBJ databases">
        <authorList>
            <person name="de Groot N.N."/>
        </authorList>
    </citation>
    <scope>NUCLEOTIDE SEQUENCE [LARGE SCALE GENOMIC DNA]</scope>
    <source>
        <strain evidence="6 7">DSM 18978</strain>
    </source>
</reference>
<gene>
    <name evidence="6" type="ORF">SAMN03080606_03003</name>
</gene>
<feature type="domain" description="IclR-ED" evidence="5">
    <location>
        <begin position="79"/>
        <end position="262"/>
    </location>
</feature>
<dbReference type="OrthoDB" id="9791752at2"/>
<evidence type="ECO:0000256" key="1">
    <source>
        <dbReference type="ARBA" id="ARBA00023015"/>
    </source>
</evidence>
<keyword evidence="1" id="KW-0805">Transcription regulation</keyword>
<evidence type="ECO:0000259" key="4">
    <source>
        <dbReference type="PROSITE" id="PS51077"/>
    </source>
</evidence>
<protein>
    <submittedName>
        <fullName evidence="6">Transcriptional regulator, IclR family</fullName>
    </submittedName>
</protein>
<feature type="domain" description="HTH iclR-type" evidence="4">
    <location>
        <begin position="14"/>
        <end position="78"/>
    </location>
</feature>
<evidence type="ECO:0000313" key="6">
    <source>
        <dbReference type="EMBL" id="SCY91018.1"/>
    </source>
</evidence>
<dbReference type="SUPFAM" id="SSF55781">
    <property type="entry name" value="GAF domain-like"/>
    <property type="match status" value="1"/>
</dbReference>
<keyword evidence="2" id="KW-0238">DNA-binding</keyword>
<dbReference type="PROSITE" id="PS51077">
    <property type="entry name" value="HTH_ICLR"/>
    <property type="match status" value="1"/>
</dbReference>
<dbReference type="Proteomes" id="UP000198636">
    <property type="component" value="Unassembled WGS sequence"/>
</dbReference>
<evidence type="ECO:0000256" key="3">
    <source>
        <dbReference type="ARBA" id="ARBA00023163"/>
    </source>
</evidence>
<proteinExistence type="predicted"/>
<dbReference type="GO" id="GO:0003700">
    <property type="term" value="F:DNA-binding transcription factor activity"/>
    <property type="evidence" value="ECO:0007669"/>
    <property type="project" value="TreeGrafter"/>
</dbReference>
<dbReference type="InterPro" id="IPR029016">
    <property type="entry name" value="GAF-like_dom_sf"/>
</dbReference>
<evidence type="ECO:0000313" key="7">
    <source>
        <dbReference type="Proteomes" id="UP000198636"/>
    </source>
</evidence>
<dbReference type="PANTHER" id="PTHR30136:SF35">
    <property type="entry name" value="HTH-TYPE TRANSCRIPTIONAL REGULATOR RV1719"/>
    <property type="match status" value="1"/>
</dbReference>
<dbReference type="InterPro" id="IPR036388">
    <property type="entry name" value="WH-like_DNA-bd_sf"/>
</dbReference>
<dbReference type="InterPro" id="IPR005471">
    <property type="entry name" value="Tscrpt_reg_IclR_N"/>
</dbReference>
<dbReference type="InterPro" id="IPR050707">
    <property type="entry name" value="HTH_MetabolicPath_Reg"/>
</dbReference>
<dbReference type="InterPro" id="IPR036390">
    <property type="entry name" value="WH_DNA-bd_sf"/>
</dbReference>
<dbReference type="GO" id="GO:0003677">
    <property type="term" value="F:DNA binding"/>
    <property type="evidence" value="ECO:0007669"/>
    <property type="project" value="UniProtKB-KW"/>
</dbReference>
<keyword evidence="7" id="KW-1185">Reference proteome</keyword>
<dbReference type="GO" id="GO:0045892">
    <property type="term" value="P:negative regulation of DNA-templated transcription"/>
    <property type="evidence" value="ECO:0007669"/>
    <property type="project" value="TreeGrafter"/>
</dbReference>